<keyword evidence="2" id="KW-1185">Reference proteome</keyword>
<sequence length="48" mass="5115">MEEDAAKRSGGIAIKLPTCHVAMLQDPEKVADVITEAARNSVKSAPKH</sequence>
<evidence type="ECO:0000313" key="1">
    <source>
        <dbReference type="EMBL" id="RXH58127.1"/>
    </source>
</evidence>
<dbReference type="EMBL" id="RDSM01000001">
    <property type="protein sequence ID" value="RXH58127.1"/>
    <property type="molecule type" value="Genomic_DNA"/>
</dbReference>
<evidence type="ECO:0000313" key="2">
    <source>
        <dbReference type="Proteomes" id="UP000289437"/>
    </source>
</evidence>
<name>A0A4Q0T488_9BACT</name>
<proteinExistence type="predicted"/>
<protein>
    <submittedName>
        <fullName evidence="1">Uncharacterized protein</fullName>
    </submittedName>
</protein>
<gene>
    <name evidence="1" type="ORF">GRAN_1437</name>
</gene>
<organism evidence="1 2">
    <name type="scientific">Granulicella sibirica</name>
    <dbReference type="NCBI Taxonomy" id="2479048"/>
    <lineage>
        <taxon>Bacteria</taxon>
        <taxon>Pseudomonadati</taxon>
        <taxon>Acidobacteriota</taxon>
        <taxon>Terriglobia</taxon>
        <taxon>Terriglobales</taxon>
        <taxon>Acidobacteriaceae</taxon>
        <taxon>Granulicella</taxon>
    </lineage>
</organism>
<dbReference type="AlphaFoldDB" id="A0A4Q0T488"/>
<reference evidence="1 2" key="1">
    <citation type="submission" date="2018-11" db="EMBL/GenBank/DDBJ databases">
        <authorList>
            <person name="Mardanov A.V."/>
            <person name="Ravin N.V."/>
            <person name="Dedysh S.N."/>
        </authorList>
    </citation>
    <scope>NUCLEOTIDE SEQUENCE [LARGE SCALE GENOMIC DNA]</scope>
    <source>
        <strain evidence="1 2">AF10</strain>
    </source>
</reference>
<comment type="caution">
    <text evidence="1">The sequence shown here is derived from an EMBL/GenBank/DDBJ whole genome shotgun (WGS) entry which is preliminary data.</text>
</comment>
<reference evidence="2" key="2">
    <citation type="submission" date="2019-02" db="EMBL/GenBank/DDBJ databases">
        <title>Granulicella sibirica sp. nov., a psychrotolerant acidobacterium isolated from an organic soil layer in forested tundra, West Siberia.</title>
        <authorList>
            <person name="Oshkin I.Y."/>
            <person name="Kulichevskaya I.S."/>
            <person name="Rijpstra W.I.C."/>
            <person name="Sinninghe Damste J.S."/>
            <person name="Rakitin A.L."/>
            <person name="Ravin N.V."/>
            <person name="Dedysh S.N."/>
        </authorList>
    </citation>
    <scope>NUCLEOTIDE SEQUENCE [LARGE SCALE GENOMIC DNA]</scope>
    <source>
        <strain evidence="2">AF10</strain>
    </source>
</reference>
<dbReference type="Proteomes" id="UP000289437">
    <property type="component" value="Unassembled WGS sequence"/>
</dbReference>
<accession>A0A4Q0T488</accession>